<keyword evidence="1" id="KW-0812">Transmembrane</keyword>
<name>I0BKC1_9BACL</name>
<reference evidence="2 3" key="1">
    <citation type="submission" date="2013-06" db="EMBL/GenBank/DDBJ databases">
        <title>Complete genome sequence of Paenibacillus mucilaginosus K02.</title>
        <authorList>
            <person name="Xiao B."/>
            <person name="Sun L."/>
            <person name="Xiao L."/>
            <person name="Lian B."/>
        </authorList>
    </citation>
    <scope>NUCLEOTIDE SEQUENCE [LARGE SCALE GENOMIC DNA]</scope>
    <source>
        <strain evidence="2 3">K02</strain>
    </source>
</reference>
<gene>
    <name evidence="2" type="ORF">B2K_19205</name>
</gene>
<keyword evidence="1" id="KW-0472">Membrane</keyword>
<dbReference type="Proteomes" id="UP000007392">
    <property type="component" value="Chromosome"/>
</dbReference>
<sequence length="38" mass="4455">MNPQKDWLHRVLFLISALATLLLVLLAIYFIIDFILIL</sequence>
<dbReference type="AlphaFoldDB" id="I0BKC1"/>
<dbReference type="HOGENOM" id="CLU_3331003_0_0_9"/>
<dbReference type="PATRIC" id="fig|997761.3.peg.3770"/>
<dbReference type="KEGG" id="pmw:B2K_19205"/>
<protein>
    <submittedName>
        <fullName evidence="2">Uncharacterized protein</fullName>
    </submittedName>
</protein>
<evidence type="ECO:0000313" key="2">
    <source>
        <dbReference type="EMBL" id="AFH62818.1"/>
    </source>
</evidence>
<feature type="transmembrane region" description="Helical" evidence="1">
    <location>
        <begin position="12"/>
        <end position="37"/>
    </location>
</feature>
<evidence type="ECO:0000313" key="3">
    <source>
        <dbReference type="Proteomes" id="UP000007392"/>
    </source>
</evidence>
<organism evidence="2 3">
    <name type="scientific">Paenibacillus mucilaginosus K02</name>
    <dbReference type="NCBI Taxonomy" id="997761"/>
    <lineage>
        <taxon>Bacteria</taxon>
        <taxon>Bacillati</taxon>
        <taxon>Bacillota</taxon>
        <taxon>Bacilli</taxon>
        <taxon>Bacillales</taxon>
        <taxon>Paenibacillaceae</taxon>
        <taxon>Paenibacillus</taxon>
    </lineage>
</organism>
<accession>I0BKC1</accession>
<evidence type="ECO:0000256" key="1">
    <source>
        <dbReference type="SAM" id="Phobius"/>
    </source>
</evidence>
<proteinExistence type="predicted"/>
<dbReference type="EMBL" id="CP003422">
    <property type="protein sequence ID" value="AFH62818.1"/>
    <property type="molecule type" value="Genomic_DNA"/>
</dbReference>
<keyword evidence="1" id="KW-1133">Transmembrane helix</keyword>